<proteinExistence type="predicted"/>
<evidence type="ECO:0000259" key="1">
    <source>
        <dbReference type="Pfam" id="PF01636"/>
    </source>
</evidence>
<accession>A0ABQ2E360</accession>
<dbReference type="Pfam" id="PF01636">
    <property type="entry name" value="APH"/>
    <property type="match status" value="1"/>
</dbReference>
<organism evidence="2 3">
    <name type="scientific">Streptomyces camponoticapitis</name>
    <dbReference type="NCBI Taxonomy" id="1616125"/>
    <lineage>
        <taxon>Bacteria</taxon>
        <taxon>Bacillati</taxon>
        <taxon>Actinomycetota</taxon>
        <taxon>Actinomycetes</taxon>
        <taxon>Kitasatosporales</taxon>
        <taxon>Streptomycetaceae</taxon>
        <taxon>Streptomyces</taxon>
    </lineage>
</organism>
<feature type="domain" description="Aminoglycoside phosphotransferase" evidence="1">
    <location>
        <begin position="50"/>
        <end position="254"/>
    </location>
</feature>
<dbReference type="InterPro" id="IPR002575">
    <property type="entry name" value="Aminoglycoside_PTrfase"/>
</dbReference>
<dbReference type="Proteomes" id="UP000660265">
    <property type="component" value="Unassembled WGS sequence"/>
</dbReference>
<dbReference type="SUPFAM" id="SSF56112">
    <property type="entry name" value="Protein kinase-like (PK-like)"/>
    <property type="match status" value="1"/>
</dbReference>
<dbReference type="EMBL" id="BMMV01000005">
    <property type="protein sequence ID" value="GGJ88909.1"/>
    <property type="molecule type" value="Genomic_DNA"/>
</dbReference>
<name>A0ABQ2E360_9ACTN</name>
<evidence type="ECO:0000313" key="3">
    <source>
        <dbReference type="Proteomes" id="UP000660265"/>
    </source>
</evidence>
<protein>
    <recommendedName>
        <fullName evidence="1">Aminoglycoside phosphotransferase domain-containing protein</fullName>
    </recommendedName>
</protein>
<sequence>MAGEKIQYPQGRSSASAVDSPVDASVEHLLVQLDLGSLNASEVFSYPGRNDNWSGVTDTGKAVFVKRLKGNPKESLKRYQRLMSFERLMNRGQSPFPRPEFLGGDEEGRLLVFGMLDDIRSGSELAAEDEFTEATSEEAGRTVAALHQLPFQPEDFPEPDPHPYPPVEDLRSLPLEHYVNATGAFIQGWGLLQRDAALLDGLERLRATEAEAARVPIHGDLRLDQFLATETALYVNDWEEFRLGDPARDVGAYAGEWLHRAVLRIPSQETDDAFSATLTHEEVVARGSEELDRVLPLIAAFHRGYREGGGPDDEGLVVRATSYAGWHLIDRLIASTKENGRLSAIVRAAAGIGRTALLDPRSFVSTVGLGEAA</sequence>
<dbReference type="InterPro" id="IPR011009">
    <property type="entry name" value="Kinase-like_dom_sf"/>
</dbReference>
<comment type="caution">
    <text evidence="2">The sequence shown here is derived from an EMBL/GenBank/DDBJ whole genome shotgun (WGS) entry which is preliminary data.</text>
</comment>
<gene>
    <name evidence="2" type="ORF">GCM10011583_20390</name>
</gene>
<dbReference type="NCBIfam" id="NF038156">
    <property type="entry name" value="lant_syn_V_LxmK"/>
    <property type="match status" value="1"/>
</dbReference>
<keyword evidence="3" id="KW-1185">Reference proteome</keyword>
<reference evidence="3" key="1">
    <citation type="journal article" date="2019" name="Int. J. Syst. Evol. Microbiol.">
        <title>The Global Catalogue of Microorganisms (GCM) 10K type strain sequencing project: providing services to taxonomists for standard genome sequencing and annotation.</title>
        <authorList>
            <consortium name="The Broad Institute Genomics Platform"/>
            <consortium name="The Broad Institute Genome Sequencing Center for Infectious Disease"/>
            <person name="Wu L."/>
            <person name="Ma J."/>
        </authorList>
    </citation>
    <scope>NUCLEOTIDE SEQUENCE [LARGE SCALE GENOMIC DNA]</scope>
    <source>
        <strain evidence="3">CGMCC 4.7275</strain>
    </source>
</reference>
<dbReference type="Gene3D" id="3.90.1200.10">
    <property type="match status" value="1"/>
</dbReference>
<evidence type="ECO:0000313" key="2">
    <source>
        <dbReference type="EMBL" id="GGJ88909.1"/>
    </source>
</evidence>